<dbReference type="InterPro" id="IPR003413">
    <property type="entry name" value="T2SS_GspI_C"/>
</dbReference>
<dbReference type="GO" id="GO:0015627">
    <property type="term" value="C:type II protein secretion system complex"/>
    <property type="evidence" value="ECO:0007669"/>
    <property type="project" value="UniProtKB-UniRule"/>
</dbReference>
<dbReference type="KEGG" id="xbc:ELE36_15945"/>
<dbReference type="Proteomes" id="UP000291562">
    <property type="component" value="Chromosome"/>
</dbReference>
<evidence type="ECO:0000256" key="2">
    <source>
        <dbReference type="ARBA" id="ARBA00008358"/>
    </source>
</evidence>
<keyword evidence="4 9" id="KW-0488">Methylation</keyword>
<dbReference type="NCBIfam" id="TIGR01707">
    <property type="entry name" value="gspI"/>
    <property type="match status" value="1"/>
</dbReference>
<comment type="function">
    <text evidence="9">Component of the type II secretion system required for the energy-dependent secretion of extracellular factors such as proteases and toxins from the periplasm.</text>
</comment>
<evidence type="ECO:0000256" key="6">
    <source>
        <dbReference type="ARBA" id="ARBA00022692"/>
    </source>
</evidence>
<dbReference type="SUPFAM" id="SSF54523">
    <property type="entry name" value="Pili subunits"/>
    <property type="match status" value="1"/>
</dbReference>
<proteinExistence type="inferred from homology"/>
<evidence type="ECO:0000256" key="5">
    <source>
        <dbReference type="ARBA" id="ARBA00022519"/>
    </source>
</evidence>
<protein>
    <recommendedName>
        <fullName evidence="9">Type II secretion system protein I</fullName>
        <shortName evidence="9">T2SS minor pseudopilin I</shortName>
    </recommendedName>
</protein>
<dbReference type="PROSITE" id="PS00409">
    <property type="entry name" value="PROKAR_NTER_METHYL"/>
    <property type="match status" value="1"/>
</dbReference>
<evidence type="ECO:0000313" key="11">
    <source>
        <dbReference type="EMBL" id="QBB71726.1"/>
    </source>
</evidence>
<comment type="PTM">
    <text evidence="9">Cleaved by prepilin peptidase.</text>
</comment>
<evidence type="ECO:0000256" key="1">
    <source>
        <dbReference type="ARBA" id="ARBA00004377"/>
    </source>
</evidence>
<dbReference type="GO" id="GO:0005886">
    <property type="term" value="C:plasma membrane"/>
    <property type="evidence" value="ECO:0007669"/>
    <property type="project" value="UniProtKB-SubCell"/>
</dbReference>
<dbReference type="InterPro" id="IPR045584">
    <property type="entry name" value="Pilin-like"/>
</dbReference>
<name>A0A411HMM5_9GAMM</name>
<comment type="subunit">
    <text evidence="9">Type II secretion is composed of four main components: the outer membrane complex, the inner membrane complex, the cytoplasmic secretion ATPase and the periplasm-spanning pseudopilus.</text>
</comment>
<keyword evidence="12" id="KW-1185">Reference proteome</keyword>
<dbReference type="InterPro" id="IPR012902">
    <property type="entry name" value="N_methyl_site"/>
</dbReference>
<dbReference type="AlphaFoldDB" id="A0A411HMM5"/>
<keyword evidence="5 9" id="KW-0997">Cell inner membrane</keyword>
<evidence type="ECO:0000256" key="3">
    <source>
        <dbReference type="ARBA" id="ARBA00022475"/>
    </source>
</evidence>
<dbReference type="Gene3D" id="3.30.1300.30">
    <property type="entry name" value="GSPII I/J protein-like"/>
    <property type="match status" value="1"/>
</dbReference>
<dbReference type="GO" id="GO:0015628">
    <property type="term" value="P:protein secretion by the type II secretion system"/>
    <property type="evidence" value="ECO:0007669"/>
    <property type="project" value="UniProtKB-UniRule"/>
</dbReference>
<reference evidence="11 12" key="1">
    <citation type="submission" date="2019-01" db="EMBL/GenBank/DDBJ databases">
        <title>Pseudolysobacter antarctica gen. nov., sp. nov., isolated from Fildes Peninsula, Antarctica.</title>
        <authorList>
            <person name="Wei Z."/>
            <person name="Peng F."/>
        </authorList>
    </citation>
    <scope>NUCLEOTIDE SEQUENCE [LARGE SCALE GENOMIC DNA]</scope>
    <source>
        <strain evidence="11 12">AQ6-296</strain>
    </source>
</reference>
<evidence type="ECO:0000256" key="4">
    <source>
        <dbReference type="ARBA" id="ARBA00022481"/>
    </source>
</evidence>
<accession>A0A411HMM5</accession>
<dbReference type="NCBIfam" id="TIGR02532">
    <property type="entry name" value="IV_pilin_GFxxxE"/>
    <property type="match status" value="1"/>
</dbReference>
<keyword evidence="6" id="KW-0812">Transmembrane</keyword>
<dbReference type="EMBL" id="CP035704">
    <property type="protein sequence ID" value="QBB71726.1"/>
    <property type="molecule type" value="Genomic_DNA"/>
</dbReference>
<dbReference type="Pfam" id="PF07963">
    <property type="entry name" value="N_methyl"/>
    <property type="match status" value="1"/>
</dbReference>
<keyword evidence="7" id="KW-1133">Transmembrane helix</keyword>
<comment type="similarity">
    <text evidence="2 9">Belongs to the GSP I family.</text>
</comment>
<dbReference type="InterPro" id="IPR010052">
    <property type="entry name" value="T2SS_protein-GspI"/>
</dbReference>
<comment type="subcellular location">
    <subcellularLocation>
        <location evidence="1 9">Cell inner membrane</location>
        <topology evidence="1 9">Single-pass membrane protein</topology>
    </subcellularLocation>
</comment>
<feature type="domain" description="Type II secretion system protein GspI C-terminal" evidence="10">
    <location>
        <begin position="50"/>
        <end position="128"/>
    </location>
</feature>
<keyword evidence="3" id="KW-1003">Cell membrane</keyword>
<keyword evidence="8" id="KW-0472">Membrane</keyword>
<evidence type="ECO:0000313" key="12">
    <source>
        <dbReference type="Proteomes" id="UP000291562"/>
    </source>
</evidence>
<evidence type="ECO:0000256" key="7">
    <source>
        <dbReference type="ARBA" id="ARBA00022989"/>
    </source>
</evidence>
<dbReference type="PANTHER" id="PTHR38779">
    <property type="entry name" value="TYPE II SECRETION SYSTEM PROTEIN I-RELATED"/>
    <property type="match status" value="1"/>
</dbReference>
<dbReference type="OrthoDB" id="6121517at2"/>
<dbReference type="Pfam" id="PF02501">
    <property type="entry name" value="T2SSI"/>
    <property type="match status" value="1"/>
</dbReference>
<organism evidence="11 12">
    <name type="scientific">Pseudolysobacter antarcticus</name>
    <dbReference type="NCBI Taxonomy" id="2511995"/>
    <lineage>
        <taxon>Bacteria</taxon>
        <taxon>Pseudomonadati</taxon>
        <taxon>Pseudomonadota</taxon>
        <taxon>Gammaproteobacteria</taxon>
        <taxon>Lysobacterales</taxon>
        <taxon>Rhodanobacteraceae</taxon>
        <taxon>Pseudolysobacter</taxon>
    </lineage>
</organism>
<sequence>MAMCVHKSVAIPRARGFTLLEVLIALLILAIALFALTRTAGSSVSNFAELRDRTLAGWVAANVLAETRLKNAFPDPGKSDGDLKYAARDWRWELVVQSTEEPRIRRLDIRVSSKLQPQTTLAQLTGFAGQDLSP</sequence>
<evidence type="ECO:0000256" key="9">
    <source>
        <dbReference type="RuleBase" id="RU368030"/>
    </source>
</evidence>
<gene>
    <name evidence="11" type="primary">gspI</name>
    <name evidence="11" type="ORF">ELE36_15945</name>
</gene>
<evidence type="ECO:0000259" key="10">
    <source>
        <dbReference type="Pfam" id="PF02501"/>
    </source>
</evidence>
<evidence type="ECO:0000256" key="8">
    <source>
        <dbReference type="ARBA" id="ARBA00023136"/>
    </source>
</evidence>
<dbReference type="PANTHER" id="PTHR38779:SF2">
    <property type="entry name" value="TYPE II SECRETION SYSTEM PROTEIN I-RELATED"/>
    <property type="match status" value="1"/>
</dbReference>